<feature type="transmembrane region" description="Helical" evidence="2">
    <location>
        <begin position="72"/>
        <end position="93"/>
    </location>
</feature>
<evidence type="ECO:0000313" key="4">
    <source>
        <dbReference type="EMBL" id="QQC44633.1"/>
    </source>
</evidence>
<dbReference type="RefSeq" id="WP_070778095.1">
    <property type="nucleotide sequence ID" value="NZ_CP066065.1"/>
</dbReference>
<dbReference type="AlphaFoldDB" id="A0AAQ0BY32"/>
<gene>
    <name evidence="4" type="ORF">I6H42_04425</name>
</gene>
<keyword evidence="2" id="KW-0472">Membrane</keyword>
<accession>A0AAQ0BY32</accession>
<evidence type="ECO:0000259" key="3">
    <source>
        <dbReference type="Pfam" id="PF01476"/>
    </source>
</evidence>
<proteinExistence type="predicted"/>
<dbReference type="Proteomes" id="UP000595220">
    <property type="component" value="Chromosome"/>
</dbReference>
<keyword evidence="2" id="KW-0812">Transmembrane</keyword>
<dbReference type="EMBL" id="CP066065">
    <property type="protein sequence ID" value="QQC44633.1"/>
    <property type="molecule type" value="Genomic_DNA"/>
</dbReference>
<dbReference type="Pfam" id="PF01476">
    <property type="entry name" value="LysM"/>
    <property type="match status" value="1"/>
</dbReference>
<evidence type="ECO:0000256" key="1">
    <source>
        <dbReference type="SAM" id="MobiDB-lite"/>
    </source>
</evidence>
<keyword evidence="2" id="KW-1133">Transmembrane helix</keyword>
<evidence type="ECO:0000313" key="5">
    <source>
        <dbReference type="Proteomes" id="UP000595220"/>
    </source>
</evidence>
<evidence type="ECO:0000256" key="2">
    <source>
        <dbReference type="SAM" id="Phobius"/>
    </source>
</evidence>
<reference evidence="4 5" key="1">
    <citation type="submission" date="2020-12" db="EMBL/GenBank/DDBJ databases">
        <title>FDA dAtabase for Regulatory Grade micrObial Sequences (FDA-ARGOS): Supporting development and validation of Infectious Disease Dx tests.</title>
        <authorList>
            <person name="Sproer C."/>
            <person name="Gronow S."/>
            <person name="Severitt S."/>
            <person name="Schroder I."/>
            <person name="Tallon L."/>
            <person name="Sadzewicz L."/>
            <person name="Zhao X."/>
            <person name="Boylan J."/>
            <person name="Ott S."/>
            <person name="Bowen H."/>
            <person name="Vavikolanu K."/>
            <person name="Mehta A."/>
            <person name="Aluvathingal J."/>
            <person name="Nadendla S."/>
            <person name="Lowell S."/>
            <person name="Myers T."/>
            <person name="Yan Y."/>
            <person name="Sichtig H."/>
        </authorList>
    </citation>
    <scope>NUCLEOTIDE SEQUENCE [LARGE SCALE GENOMIC DNA]</scope>
    <source>
        <strain evidence="4 5">FDAARGOS_985</strain>
    </source>
</reference>
<dbReference type="InterPro" id="IPR018392">
    <property type="entry name" value="LysM"/>
</dbReference>
<dbReference type="SUPFAM" id="SSF54106">
    <property type="entry name" value="LysM domain"/>
    <property type="match status" value="1"/>
</dbReference>
<dbReference type="Gene3D" id="3.10.350.10">
    <property type="entry name" value="LysM domain"/>
    <property type="match status" value="1"/>
</dbReference>
<keyword evidence="5" id="KW-1185">Reference proteome</keyword>
<feature type="region of interest" description="Disordered" evidence="1">
    <location>
        <begin position="1"/>
        <end position="24"/>
    </location>
</feature>
<feature type="domain" description="LysM" evidence="3">
    <location>
        <begin position="107"/>
        <end position="152"/>
    </location>
</feature>
<sequence>MSVPYASKSAVSFPARRSPLRPLQETPLATVRDISTAPSARRRVVAQRGDDPSFLRVPAAPRRRVRFAHRGLAAGALATLVLSVGAGALGLALQPATYDGPTVTKAVVSGDSVWSLAQSVNTDRPLEEVVADIERMNDVSGALQPGQRVVVPVR</sequence>
<dbReference type="InterPro" id="IPR036779">
    <property type="entry name" value="LysM_dom_sf"/>
</dbReference>
<protein>
    <submittedName>
        <fullName evidence="4">LysM peptidoglycan-binding domain-containing protein</fullName>
    </submittedName>
</protein>
<organism evidence="4 5">
    <name type="scientific">Schaalia meyeri</name>
    <dbReference type="NCBI Taxonomy" id="52773"/>
    <lineage>
        <taxon>Bacteria</taxon>
        <taxon>Bacillati</taxon>
        <taxon>Actinomycetota</taxon>
        <taxon>Actinomycetes</taxon>
        <taxon>Actinomycetales</taxon>
        <taxon>Actinomycetaceae</taxon>
        <taxon>Schaalia</taxon>
    </lineage>
</organism>
<name>A0AAQ0BY32_9ACTO</name>